<dbReference type="PROSITE" id="PS50181">
    <property type="entry name" value="FBOX"/>
    <property type="match status" value="1"/>
</dbReference>
<dbReference type="InterPro" id="IPR001810">
    <property type="entry name" value="F-box_dom"/>
</dbReference>
<accession>A0A1Y2M0L6</accession>
<sequence>MAFPLASPYPKEAKVLHGKPSTGFTDLPSELLEIIYHQLDSIDDVHSLSRTHSTAYRAIEQRTVYTKVMRSIIGRSWQHRFDLQLCSVLELHREIVGHFEQGGQPLPVSAKYDLYNDWEKKLMNVTRVSECEYGPCAVCIPDTAIYDILARYQGLRVLETMWLKRQLEEVDILTADATTQDEQFLRRYSDLLGRVYDFESGDIPARTPTEPVTLHYTELNRDQRGRFYSVIVFVWILNELRWALANFDHRPRHCSLVRILQRCRRNLTDRRHEPVLDQLDQHAAFTFMYHHLLPKHSPALQDQNSSKLPLTSSSASLVDETHRARHLRLFLLAGQAYLQPPDLIDLAVRHDLSRPAPYPPAELPATALRWVRPNRSFSFPANVAIAEWKTSLVYLVNFHVYITQRSSIPQAQRPFHHTAGYLLTASTTITDLTSFYLSGATIAAIEAGEIYKYGRRRARDAFAQEWQTRGFWSIW</sequence>
<gene>
    <name evidence="2" type="ORF">B5807_06143</name>
</gene>
<evidence type="ECO:0000313" key="3">
    <source>
        <dbReference type="Proteomes" id="UP000193240"/>
    </source>
</evidence>
<dbReference type="OMA" id="KMERWRQ"/>
<keyword evidence="3" id="KW-1185">Reference proteome</keyword>
<dbReference type="InParanoid" id="A0A1Y2M0L6"/>
<name>A0A1Y2M0L6_EPING</name>
<dbReference type="EMBL" id="KZ107843">
    <property type="protein sequence ID" value="OSS49690.1"/>
    <property type="molecule type" value="Genomic_DNA"/>
</dbReference>
<protein>
    <recommendedName>
        <fullName evidence="1">F-box domain-containing protein</fullName>
    </recommendedName>
</protein>
<feature type="domain" description="F-box" evidence="1">
    <location>
        <begin position="21"/>
        <end position="68"/>
    </location>
</feature>
<proteinExistence type="predicted"/>
<evidence type="ECO:0000313" key="2">
    <source>
        <dbReference type="EMBL" id="OSS49690.1"/>
    </source>
</evidence>
<reference evidence="2 3" key="1">
    <citation type="journal article" date="2017" name="Genome Announc.">
        <title>Genome sequence of the saprophytic ascomycete Epicoccum nigrum ICMP 19927 strain isolated from New Zealand.</title>
        <authorList>
            <person name="Fokin M."/>
            <person name="Fleetwood D."/>
            <person name="Weir B.S."/>
            <person name="Villas-Boas S.G."/>
        </authorList>
    </citation>
    <scope>NUCLEOTIDE SEQUENCE [LARGE SCALE GENOMIC DNA]</scope>
    <source>
        <strain evidence="2 3">ICMP 19927</strain>
    </source>
</reference>
<dbReference type="Proteomes" id="UP000193240">
    <property type="component" value="Unassembled WGS sequence"/>
</dbReference>
<organism evidence="2 3">
    <name type="scientific">Epicoccum nigrum</name>
    <name type="common">Soil fungus</name>
    <name type="synonym">Epicoccum purpurascens</name>
    <dbReference type="NCBI Taxonomy" id="105696"/>
    <lineage>
        <taxon>Eukaryota</taxon>
        <taxon>Fungi</taxon>
        <taxon>Dikarya</taxon>
        <taxon>Ascomycota</taxon>
        <taxon>Pezizomycotina</taxon>
        <taxon>Dothideomycetes</taxon>
        <taxon>Pleosporomycetidae</taxon>
        <taxon>Pleosporales</taxon>
        <taxon>Pleosporineae</taxon>
        <taxon>Didymellaceae</taxon>
        <taxon>Epicoccum</taxon>
    </lineage>
</organism>
<evidence type="ECO:0000259" key="1">
    <source>
        <dbReference type="PROSITE" id="PS50181"/>
    </source>
</evidence>
<dbReference type="AlphaFoldDB" id="A0A1Y2M0L6"/>